<evidence type="ECO:0000256" key="5">
    <source>
        <dbReference type="ARBA" id="ARBA00022525"/>
    </source>
</evidence>
<reference evidence="19" key="1">
    <citation type="submission" date="2011-10" db="EMBL/GenBank/DDBJ databases">
        <authorList>
            <person name="Genoscope - CEA"/>
        </authorList>
    </citation>
    <scope>NUCLEOTIDE SEQUENCE</scope>
</reference>
<evidence type="ECO:0000256" key="10">
    <source>
        <dbReference type="ARBA" id="ARBA00023145"/>
    </source>
</evidence>
<evidence type="ECO:0000313" key="20">
    <source>
        <dbReference type="Proteomes" id="UP000005222"/>
    </source>
</evidence>
<dbReference type="EMBL" id="FO082052">
    <property type="protein sequence ID" value="CCE80691.1"/>
    <property type="molecule type" value="Genomic_DNA"/>
</dbReference>
<dbReference type="AlphaFoldDB" id="G8YGY9"/>
<dbReference type="InterPro" id="IPR001461">
    <property type="entry name" value="Aspartic_peptidase_A1"/>
</dbReference>
<evidence type="ECO:0000256" key="3">
    <source>
        <dbReference type="ARBA" id="ARBA00007447"/>
    </source>
</evidence>
<dbReference type="HOGENOM" id="CLU_013253_9_1_1"/>
<feature type="active site" evidence="12">
    <location>
        <position position="279"/>
    </location>
</feature>
<keyword evidence="8 14" id="KW-0064">Aspartyl protease</keyword>
<dbReference type="PROSITE" id="PS51767">
    <property type="entry name" value="PEPTIDASE_A1"/>
    <property type="match status" value="1"/>
</dbReference>
<evidence type="ECO:0000256" key="8">
    <source>
        <dbReference type="ARBA" id="ARBA00022750"/>
    </source>
</evidence>
<comment type="catalytic activity">
    <reaction evidence="1">
        <text>Preferential cleavage at the carboxyl of hydrophobic amino acids, but fails to cleave 15-Leu-|-Tyr-16, 16-Tyr-|-Leu-17 and 24-Phe-|-Phe-25 of insulin B chain. Activates trypsinogen, and degrades keratin.</text>
        <dbReference type="EC" id="3.4.23.24"/>
    </reaction>
</comment>
<comment type="subcellular location">
    <subcellularLocation>
        <location evidence="2">Secreted</location>
    </subcellularLocation>
</comment>
<feature type="signal peptide" evidence="16">
    <location>
        <begin position="1"/>
        <end position="22"/>
    </location>
</feature>
<accession>G8YGY9</accession>
<dbReference type="Pfam" id="PF00026">
    <property type="entry name" value="Asp"/>
    <property type="match status" value="1"/>
</dbReference>
<dbReference type="InParanoid" id="G8YGY9"/>
<evidence type="ECO:0000313" key="19">
    <source>
        <dbReference type="EMBL" id="CCE80691.1"/>
    </source>
</evidence>
<evidence type="ECO:0000256" key="15">
    <source>
        <dbReference type="SAM" id="MobiDB-lite"/>
    </source>
</evidence>
<protein>
    <recommendedName>
        <fullName evidence="4">candidapepsin</fullName>
        <ecNumber evidence="4">3.4.23.24</ecNumber>
    </recommendedName>
</protein>
<dbReference type="PROSITE" id="PS00141">
    <property type="entry name" value="ASP_PROTEASE"/>
    <property type="match status" value="1"/>
</dbReference>
<feature type="domain" description="Peptidase A1" evidence="17">
    <location>
        <begin position="77"/>
        <end position="377"/>
    </location>
</feature>
<reference evidence="20" key="2">
    <citation type="journal article" date="2012" name="G3 (Bethesda)">
        <title>Pichia sorbitophila, an interspecies yeast hybrid reveals early steps of genome resolution following polyploidization.</title>
        <authorList>
            <person name="Leh Louis V."/>
            <person name="Despons L."/>
            <person name="Friedrich A."/>
            <person name="Martin T."/>
            <person name="Durrens P."/>
            <person name="Casaregola S."/>
            <person name="Neuveglise C."/>
            <person name="Fairhead C."/>
            <person name="Marck C."/>
            <person name="Cruz J.A."/>
            <person name="Straub M.L."/>
            <person name="Kugler V."/>
            <person name="Sacerdot C."/>
            <person name="Uzunov Z."/>
            <person name="Thierry A."/>
            <person name="Weiss S."/>
            <person name="Bleykasten C."/>
            <person name="De Montigny J."/>
            <person name="Jacques N."/>
            <person name="Jung P."/>
            <person name="Lemaire M."/>
            <person name="Mallet S."/>
            <person name="Morel G."/>
            <person name="Richard G.F."/>
            <person name="Sarkar A."/>
            <person name="Savel G."/>
            <person name="Schacherer J."/>
            <person name="Seret M.L."/>
            <person name="Talla E."/>
            <person name="Samson G."/>
            <person name="Jubin C."/>
            <person name="Poulain J."/>
            <person name="Vacherie B."/>
            <person name="Barbe V."/>
            <person name="Pelletier E."/>
            <person name="Sherman D.J."/>
            <person name="Westhof E."/>
            <person name="Weissenbach J."/>
            <person name="Baret P.V."/>
            <person name="Wincker P."/>
            <person name="Gaillardin C."/>
            <person name="Dujon B."/>
            <person name="Souciet J.L."/>
        </authorList>
    </citation>
    <scope>NUCLEOTIDE SEQUENCE [LARGE SCALE GENOMIC DNA]</scope>
    <source>
        <strain evidence="20">ATCC MYA-4447 / BCRC 22081 / CBS 7064 / NBRC 10061 / NRRL Y-12695</strain>
    </source>
</reference>
<feature type="disulfide bond" evidence="13">
    <location>
        <begin position="309"/>
        <end position="341"/>
    </location>
</feature>
<evidence type="ECO:0000313" key="18">
    <source>
        <dbReference type="EMBL" id="CCE79926.1"/>
    </source>
</evidence>
<keyword evidence="10" id="KW-0865">Zymogen</keyword>
<evidence type="ECO:0000256" key="12">
    <source>
        <dbReference type="PIRSR" id="PIRSR601461-1"/>
    </source>
</evidence>
<feature type="chain" id="PRO_5007664776" description="candidapepsin" evidence="16">
    <location>
        <begin position="23"/>
        <end position="390"/>
    </location>
</feature>
<evidence type="ECO:0000256" key="13">
    <source>
        <dbReference type="PIRSR" id="PIRSR601461-2"/>
    </source>
</evidence>
<keyword evidence="20" id="KW-1185">Reference proteome</keyword>
<evidence type="ECO:0000256" key="16">
    <source>
        <dbReference type="SAM" id="SignalP"/>
    </source>
</evidence>
<gene>
    <name evidence="19" type="primary">Piso0_003019</name>
    <name evidence="18" type="ORF">GNLVRS01_PISO0G03108g</name>
    <name evidence="19" type="ORF">GNLVRS01_PISO0H03109g</name>
</gene>
<sequence>MANFLNSVYLLLVLSLLNLSSGASIPEAYKMSKRGDKTFKMDFDVVKVAKNNTAGNNNGQSGGSTIPQTLINEGNTYTGYIYIGSDKQKAKVVIDTGSSDLWVSTTSTGGDFDPDSSSSLKNTGQKFEDAYGDRSSASGYWAKDSVTLSPNEKGVTGLQFGVADQSTAGNGILGIGLVGLESTTETGQGTYKNFPALLKDQGLIDKNAYSLYLNSKDAQTGTILFGGYDKAKYEGELVSLPFSGQKNSNSDNYRLDVTLDSVATDGDSGVSVNKPVNLDSGTTITLLPDDVVQYIGKALNADDNGNVDCDQPDKHLSFKFNGVSIKVPYSDLAFPGNFGGCSLAVQGPLQGELILGDNFLRHAYIVYDLDDKKISLAQVKYTSDSDIVNF</sequence>
<dbReference type="PANTHER" id="PTHR47966:SF65">
    <property type="entry name" value="ASPARTIC-TYPE ENDOPEPTIDASE"/>
    <property type="match status" value="1"/>
</dbReference>
<keyword evidence="7 16" id="KW-0732">Signal</keyword>
<dbReference type="CDD" id="cd05474">
    <property type="entry name" value="SAP_like"/>
    <property type="match status" value="1"/>
</dbReference>
<feature type="region of interest" description="Disordered" evidence="15">
    <location>
        <begin position="112"/>
        <end position="134"/>
    </location>
</feature>
<comment type="similarity">
    <text evidence="3 14">Belongs to the peptidase A1 family.</text>
</comment>
<dbReference type="GO" id="GO:0004190">
    <property type="term" value="F:aspartic-type endopeptidase activity"/>
    <property type="evidence" value="ECO:0007669"/>
    <property type="project" value="UniProtKB-KW"/>
</dbReference>
<evidence type="ECO:0000256" key="11">
    <source>
        <dbReference type="ARBA" id="ARBA00023157"/>
    </source>
</evidence>
<evidence type="ECO:0000259" key="17">
    <source>
        <dbReference type="PROSITE" id="PS51767"/>
    </source>
</evidence>
<dbReference type="GO" id="GO:0006508">
    <property type="term" value="P:proteolysis"/>
    <property type="evidence" value="ECO:0007669"/>
    <property type="project" value="UniProtKB-KW"/>
</dbReference>
<proteinExistence type="inferred from homology"/>
<dbReference type="OrthoDB" id="771136at2759"/>
<evidence type="ECO:0000256" key="9">
    <source>
        <dbReference type="ARBA" id="ARBA00022801"/>
    </source>
</evidence>
<dbReference type="PANTHER" id="PTHR47966">
    <property type="entry name" value="BETA-SITE APP-CLEAVING ENZYME, ISOFORM A-RELATED"/>
    <property type="match status" value="1"/>
</dbReference>
<dbReference type="GO" id="GO:0005576">
    <property type="term" value="C:extracellular region"/>
    <property type="evidence" value="ECO:0007669"/>
    <property type="project" value="UniProtKB-SubCell"/>
</dbReference>
<evidence type="ECO:0000256" key="2">
    <source>
        <dbReference type="ARBA" id="ARBA00004613"/>
    </source>
</evidence>
<dbReference type="eggNOG" id="KOG1339">
    <property type="taxonomic scope" value="Eukaryota"/>
</dbReference>
<feature type="compositionally biased region" description="Polar residues" evidence="15">
    <location>
        <begin position="112"/>
        <end position="125"/>
    </location>
</feature>
<evidence type="ECO:0000256" key="1">
    <source>
        <dbReference type="ARBA" id="ARBA00001675"/>
    </source>
</evidence>
<dbReference type="SUPFAM" id="SSF50630">
    <property type="entry name" value="Acid proteases"/>
    <property type="match status" value="1"/>
</dbReference>
<dbReference type="EMBL" id="FO082053">
    <property type="protein sequence ID" value="CCE79926.1"/>
    <property type="molecule type" value="Genomic_DNA"/>
</dbReference>
<dbReference type="Gene3D" id="2.40.70.10">
    <property type="entry name" value="Acid Proteases"/>
    <property type="match status" value="2"/>
</dbReference>
<dbReference type="InterPro" id="IPR033876">
    <property type="entry name" value="SAP-like"/>
</dbReference>
<evidence type="ECO:0000256" key="7">
    <source>
        <dbReference type="ARBA" id="ARBA00022729"/>
    </source>
</evidence>
<dbReference type="InterPro" id="IPR021109">
    <property type="entry name" value="Peptidase_aspartic_dom_sf"/>
</dbReference>
<feature type="active site" evidence="12">
    <location>
        <position position="95"/>
    </location>
</feature>
<evidence type="ECO:0000256" key="4">
    <source>
        <dbReference type="ARBA" id="ARBA00013207"/>
    </source>
</evidence>
<keyword evidence="11 13" id="KW-1015">Disulfide bond</keyword>
<dbReference type="Proteomes" id="UP000005222">
    <property type="component" value="Chromosome G"/>
</dbReference>
<dbReference type="PRINTS" id="PR00792">
    <property type="entry name" value="PEPSIN"/>
</dbReference>
<dbReference type="InterPro" id="IPR001969">
    <property type="entry name" value="Aspartic_peptidase_AS"/>
</dbReference>
<evidence type="ECO:0000256" key="6">
    <source>
        <dbReference type="ARBA" id="ARBA00022670"/>
    </source>
</evidence>
<dbReference type="STRING" id="559304.G8YGY9"/>
<name>G8YGY9_PICSO</name>
<organism evidence="19 20">
    <name type="scientific">Pichia sorbitophila (strain ATCC MYA-4447 / BCRC 22081 / CBS 7064 / NBRC 10061 / NRRL Y-12695)</name>
    <name type="common">Hybrid yeast</name>
    <dbReference type="NCBI Taxonomy" id="559304"/>
    <lineage>
        <taxon>Eukaryota</taxon>
        <taxon>Fungi</taxon>
        <taxon>Dikarya</taxon>
        <taxon>Ascomycota</taxon>
        <taxon>Saccharomycotina</taxon>
        <taxon>Pichiomycetes</taxon>
        <taxon>Debaryomycetaceae</taxon>
        <taxon>Millerozyma</taxon>
    </lineage>
</organism>
<evidence type="ECO:0000256" key="14">
    <source>
        <dbReference type="RuleBase" id="RU000454"/>
    </source>
</evidence>
<dbReference type="OMA" id="RHAYITV"/>
<dbReference type="Proteomes" id="UP000005222">
    <property type="component" value="Chromosome H"/>
</dbReference>
<keyword evidence="5" id="KW-0964">Secreted</keyword>
<keyword evidence="6 14" id="KW-0645">Protease</keyword>
<keyword evidence="9 14" id="KW-0378">Hydrolase</keyword>
<dbReference type="EC" id="3.4.23.24" evidence="4"/>
<dbReference type="InterPro" id="IPR033121">
    <property type="entry name" value="PEPTIDASE_A1"/>
</dbReference>